<sequence length="432" mass="50826">MFGFQEDFLHLVWKYQYFDKKLLQTSQGLPLSILKIGYHNRHEGPDFMEAQIQLDGIDYFGHIEIHMHSSDWKNHQHQRDTRYNAVILHVVWKHDQEPCREDGTTIPTLELQGKVMLDVVRNYERLLFSQRKILCSEGLSLIPEILRFSMLEKALVERLQQKSEAVLGLLEQNQNDWEETAYQWLFYCFGFKTNSDAMLKLAKSLSFKLLKKNSGRPEIQEALVFGQAGMLNAEQGDEYYRKLRQEYLFLVKKYNLKNGVYPGEWKFMKVRPSNYPTIRLAQVAVLLGKSPNLFSNVLYELDNRETFHSILKVEVSAYWRTHHYFGKENKKRLNGALSQVVLDLLAINFVIPLWYAYGRFSELADWQEKCFNFLQDIPAEQNGIIRKYEEEGWEPHNAYDSQGMLGLFNHYCSHKKCLDCKIGQTLLRPSLK</sequence>
<gene>
    <name evidence="1" type="ORF">ACFPFU_19280</name>
</gene>
<proteinExistence type="predicted"/>
<name>A0ABV9T554_9BACT</name>
<dbReference type="EMBL" id="JBHSJJ010000013">
    <property type="protein sequence ID" value="MFC4873855.1"/>
    <property type="molecule type" value="Genomic_DNA"/>
</dbReference>
<protein>
    <submittedName>
        <fullName evidence="1">DUF2851 family protein</fullName>
    </submittedName>
</protein>
<evidence type="ECO:0000313" key="1">
    <source>
        <dbReference type="EMBL" id="MFC4873855.1"/>
    </source>
</evidence>
<evidence type="ECO:0000313" key="2">
    <source>
        <dbReference type="Proteomes" id="UP001595818"/>
    </source>
</evidence>
<accession>A0ABV9T554</accession>
<comment type="caution">
    <text evidence="1">The sequence shown here is derived from an EMBL/GenBank/DDBJ whole genome shotgun (WGS) entry which is preliminary data.</text>
</comment>
<dbReference type="Pfam" id="PF11013">
    <property type="entry name" value="DUF2851"/>
    <property type="match status" value="1"/>
</dbReference>
<organism evidence="1 2">
    <name type="scientific">Negadavirga shengliensis</name>
    <dbReference type="NCBI Taxonomy" id="1389218"/>
    <lineage>
        <taxon>Bacteria</taxon>
        <taxon>Pseudomonadati</taxon>
        <taxon>Bacteroidota</taxon>
        <taxon>Cytophagia</taxon>
        <taxon>Cytophagales</taxon>
        <taxon>Cyclobacteriaceae</taxon>
        <taxon>Negadavirga</taxon>
    </lineage>
</organism>
<reference evidence="2" key="1">
    <citation type="journal article" date="2019" name="Int. J. Syst. Evol. Microbiol.">
        <title>The Global Catalogue of Microorganisms (GCM) 10K type strain sequencing project: providing services to taxonomists for standard genome sequencing and annotation.</title>
        <authorList>
            <consortium name="The Broad Institute Genomics Platform"/>
            <consortium name="The Broad Institute Genome Sequencing Center for Infectious Disease"/>
            <person name="Wu L."/>
            <person name="Ma J."/>
        </authorList>
    </citation>
    <scope>NUCLEOTIDE SEQUENCE [LARGE SCALE GENOMIC DNA]</scope>
    <source>
        <strain evidence="2">CGMCC 4.7466</strain>
    </source>
</reference>
<dbReference type="InterPro" id="IPR021272">
    <property type="entry name" value="DUF2851"/>
</dbReference>
<dbReference type="RefSeq" id="WP_377067130.1">
    <property type="nucleotide sequence ID" value="NZ_JBHSJJ010000013.1"/>
</dbReference>
<keyword evidence="2" id="KW-1185">Reference proteome</keyword>
<dbReference type="Proteomes" id="UP001595818">
    <property type="component" value="Unassembled WGS sequence"/>
</dbReference>